<keyword evidence="3" id="KW-1185">Reference proteome</keyword>
<dbReference type="PRINTS" id="PR00359">
    <property type="entry name" value="BP450"/>
</dbReference>
<dbReference type="EMBL" id="JAAGKO020000024">
    <property type="protein sequence ID" value="MDI5964494.1"/>
    <property type="molecule type" value="Genomic_DNA"/>
</dbReference>
<comment type="caution">
    <text evidence="2">The sequence shown here is derived from an EMBL/GenBank/DDBJ whole genome shotgun (WGS) entry which is preliminary data.</text>
</comment>
<protein>
    <submittedName>
        <fullName evidence="2">Cytochrome P450</fullName>
    </submittedName>
</protein>
<organism evidence="2 3">
    <name type="scientific">Streptantibioticus silvisoli</name>
    <dbReference type="NCBI Taxonomy" id="2705255"/>
    <lineage>
        <taxon>Bacteria</taxon>
        <taxon>Bacillati</taxon>
        <taxon>Actinomycetota</taxon>
        <taxon>Actinomycetes</taxon>
        <taxon>Kitasatosporales</taxon>
        <taxon>Streptomycetaceae</taxon>
        <taxon>Streptantibioticus</taxon>
    </lineage>
</organism>
<dbReference type="PANTHER" id="PTHR46696">
    <property type="entry name" value="P450, PUTATIVE (EUROFUNG)-RELATED"/>
    <property type="match status" value="1"/>
</dbReference>
<sequence length="407" mass="44500">MKAQDVLFSIFTPEGRENPFPALARLREIAPAYYDGDLDMVFLTSYADCQSVLSDPSFATPDAQWCQDRHPEWREHPSAEFFYSSLLLANDADHSRLRRLVGRGFTPRRVAALEPAVLATTDRLLDGLADAASHGSAADFQELVGLPLPVSVVGDLIGVPAADQPGFSQLGQDATRLLEPVRSPEDWVRTDRAVGELRSYFLELLAHRERRPADDLTSALLEAGDEDTSRAELADLLLLVFVAGFETTTSLLGLTVHALLRHPDQLGLLLADPGAVPGSVEESLRWDGPVHMTERVARRATRIRGVEVPRGASVTTVLSAANRDPQEFADPDRFDVRRTGTRLLSFAAGPHFCMGAALARLEASVLVRRLFERFPGLSPAGPPVRRDSVTLRSFDRLPVTVRAVAAA</sequence>
<dbReference type="Pfam" id="PF00067">
    <property type="entry name" value="p450"/>
    <property type="match status" value="2"/>
</dbReference>
<dbReference type="CDD" id="cd20625">
    <property type="entry name" value="CYP164-like"/>
    <property type="match status" value="1"/>
</dbReference>
<dbReference type="RefSeq" id="WP_271325609.1">
    <property type="nucleotide sequence ID" value="NZ_JAAGKO020000024.1"/>
</dbReference>
<dbReference type="Gene3D" id="1.10.630.10">
    <property type="entry name" value="Cytochrome P450"/>
    <property type="match status" value="1"/>
</dbReference>
<dbReference type="Proteomes" id="UP001156398">
    <property type="component" value="Unassembled WGS sequence"/>
</dbReference>
<dbReference type="InterPro" id="IPR002397">
    <property type="entry name" value="Cyt_P450_B"/>
</dbReference>
<gene>
    <name evidence="2" type="ORF">POF43_017475</name>
</gene>
<name>A0ABT6W1D8_9ACTN</name>
<evidence type="ECO:0000313" key="2">
    <source>
        <dbReference type="EMBL" id="MDI5964494.1"/>
    </source>
</evidence>
<dbReference type="PANTHER" id="PTHR46696:SF1">
    <property type="entry name" value="CYTOCHROME P450 YJIB-RELATED"/>
    <property type="match status" value="1"/>
</dbReference>
<dbReference type="PRINTS" id="PR00385">
    <property type="entry name" value="P450"/>
</dbReference>
<reference evidence="2 3" key="1">
    <citation type="submission" date="2023-05" db="EMBL/GenBank/DDBJ databases">
        <title>Streptantibioticus silvisoli sp. nov., acidotolerant actinomycetes 1 from pine litter.</title>
        <authorList>
            <person name="Swiecimska M."/>
            <person name="Golinska P."/>
            <person name="Sangal V."/>
            <person name="Wachnowicz B."/>
            <person name="Goodfellow M."/>
        </authorList>
    </citation>
    <scope>NUCLEOTIDE SEQUENCE [LARGE SCALE GENOMIC DNA]</scope>
    <source>
        <strain evidence="2 3">SL54</strain>
    </source>
</reference>
<evidence type="ECO:0000313" key="3">
    <source>
        <dbReference type="Proteomes" id="UP001156398"/>
    </source>
</evidence>
<dbReference type="SUPFAM" id="SSF48264">
    <property type="entry name" value="Cytochrome P450"/>
    <property type="match status" value="1"/>
</dbReference>
<dbReference type="InterPro" id="IPR001128">
    <property type="entry name" value="Cyt_P450"/>
</dbReference>
<evidence type="ECO:0000256" key="1">
    <source>
        <dbReference type="ARBA" id="ARBA00010617"/>
    </source>
</evidence>
<dbReference type="InterPro" id="IPR036396">
    <property type="entry name" value="Cyt_P450_sf"/>
</dbReference>
<accession>A0ABT6W1D8</accession>
<proteinExistence type="inferred from homology"/>
<comment type="similarity">
    <text evidence="1">Belongs to the cytochrome P450 family.</text>
</comment>